<dbReference type="EMBL" id="FQVX01000002">
    <property type="protein sequence ID" value="SHG14488.1"/>
    <property type="molecule type" value="Genomic_DNA"/>
</dbReference>
<keyword evidence="1" id="KW-0732">Signal</keyword>
<accession>A0A1M5HF24</accession>
<sequence length="234" mass="23073">MRLRRTALLLPCAVLATSGCALLTAVATPDEEPPVAVSAPTPSVHVPPPPAPVEVGAARLSDRSGELLFTASVRATRSPVSVGVPPLPGSFAADCALPDDGSVRSLVVEVGFANETFAMAGLAAAVELTAADGGAPRAGTAVFVGSSAPGTRWCQDGTTSPTRDGFGLSAGAGDGASASVHVVARDAAPTSDLVLRISGLRNEAGSNATGPWDRVTVAAGACADDPAALCVPLG</sequence>
<feature type="signal peptide" evidence="1">
    <location>
        <begin position="1"/>
        <end position="27"/>
    </location>
</feature>
<name>A0A1M5HF24_9ACTN</name>
<evidence type="ECO:0000313" key="3">
    <source>
        <dbReference type="Proteomes" id="UP000184471"/>
    </source>
</evidence>
<keyword evidence="3" id="KW-1185">Reference proteome</keyword>
<gene>
    <name evidence="2" type="ORF">SAMN05444351_1568</name>
</gene>
<dbReference type="PROSITE" id="PS51257">
    <property type="entry name" value="PROKAR_LIPOPROTEIN"/>
    <property type="match status" value="1"/>
</dbReference>
<proteinExistence type="predicted"/>
<dbReference type="Proteomes" id="UP000184471">
    <property type="component" value="Unassembled WGS sequence"/>
</dbReference>
<organism evidence="2 3">
    <name type="scientific">Geodermatophilus nigrescens</name>
    <dbReference type="NCBI Taxonomy" id="1070870"/>
    <lineage>
        <taxon>Bacteria</taxon>
        <taxon>Bacillati</taxon>
        <taxon>Actinomycetota</taxon>
        <taxon>Actinomycetes</taxon>
        <taxon>Geodermatophilales</taxon>
        <taxon>Geodermatophilaceae</taxon>
        <taxon>Geodermatophilus</taxon>
    </lineage>
</organism>
<evidence type="ECO:0000313" key="2">
    <source>
        <dbReference type="EMBL" id="SHG14488.1"/>
    </source>
</evidence>
<dbReference type="AlphaFoldDB" id="A0A1M5HF24"/>
<evidence type="ECO:0000256" key="1">
    <source>
        <dbReference type="SAM" id="SignalP"/>
    </source>
</evidence>
<reference evidence="2 3" key="1">
    <citation type="submission" date="2016-11" db="EMBL/GenBank/DDBJ databases">
        <authorList>
            <person name="Jaros S."/>
            <person name="Januszkiewicz K."/>
            <person name="Wedrychowicz H."/>
        </authorList>
    </citation>
    <scope>NUCLEOTIDE SEQUENCE [LARGE SCALE GENOMIC DNA]</scope>
    <source>
        <strain evidence="2 3">DSM 45408</strain>
    </source>
</reference>
<feature type="chain" id="PRO_5013245839" evidence="1">
    <location>
        <begin position="28"/>
        <end position="234"/>
    </location>
</feature>
<protein>
    <submittedName>
        <fullName evidence="2">Uncharacterized protein</fullName>
    </submittedName>
</protein>
<dbReference type="OrthoDB" id="5193824at2"/>
<dbReference type="RefSeq" id="WP_139252894.1">
    <property type="nucleotide sequence ID" value="NZ_FQVX01000002.1"/>
</dbReference>